<evidence type="ECO:0000313" key="1">
    <source>
        <dbReference type="EMBL" id="AOW02875.1"/>
    </source>
</evidence>
<dbReference type="EMBL" id="CP017555">
    <property type="protein sequence ID" value="AOW02875.1"/>
    <property type="molecule type" value="Genomic_DNA"/>
</dbReference>
<name>A0A1D8NB66_YARLL</name>
<accession>A0A1D8NB66</accession>
<dbReference type="AlphaFoldDB" id="A0A1D8NB66"/>
<organism evidence="1 2">
    <name type="scientific">Yarrowia lipolytica</name>
    <name type="common">Candida lipolytica</name>
    <dbReference type="NCBI Taxonomy" id="4952"/>
    <lineage>
        <taxon>Eukaryota</taxon>
        <taxon>Fungi</taxon>
        <taxon>Dikarya</taxon>
        <taxon>Ascomycota</taxon>
        <taxon>Saccharomycotina</taxon>
        <taxon>Dipodascomycetes</taxon>
        <taxon>Dipodascales</taxon>
        <taxon>Dipodascales incertae sedis</taxon>
        <taxon>Yarrowia</taxon>
    </lineage>
</organism>
<protein>
    <submittedName>
        <fullName evidence="1">Uncharacterized protein</fullName>
    </submittedName>
</protein>
<dbReference type="Proteomes" id="UP000182444">
    <property type="component" value="Chromosome 1C"/>
</dbReference>
<dbReference type="RefSeq" id="XP_068138497.1">
    <property type="nucleotide sequence ID" value="XM_068282396.1"/>
</dbReference>
<reference evidence="1 2" key="1">
    <citation type="journal article" date="2016" name="PLoS ONE">
        <title>Sequence Assembly of Yarrowia lipolytica Strain W29/CLIB89 Shows Transposable Element Diversity.</title>
        <authorList>
            <person name="Magnan C."/>
            <person name="Yu J."/>
            <person name="Chang I."/>
            <person name="Jahn E."/>
            <person name="Kanomata Y."/>
            <person name="Wu J."/>
            <person name="Zeller M."/>
            <person name="Oakes M."/>
            <person name="Baldi P."/>
            <person name="Sandmeyer S."/>
        </authorList>
    </citation>
    <scope>NUCLEOTIDE SEQUENCE [LARGE SCALE GENOMIC DNA]</scope>
    <source>
        <strain evidence="2">CLIB89(W29)</strain>
    </source>
</reference>
<gene>
    <name evidence="1" type="ORF">YALI1_C20299g</name>
</gene>
<dbReference type="GeneID" id="94583027"/>
<sequence length="90" mass="10105">MHQNPANTRVSDINLTPNGSRCRFERDYKRPNHLQTDAWLNCTGAITSTYCTILTSKTWCMKRVSFAAVISIYQSSLTTPALCCKPVAFS</sequence>
<evidence type="ECO:0000313" key="2">
    <source>
        <dbReference type="Proteomes" id="UP000182444"/>
    </source>
</evidence>
<dbReference type="VEuPathDB" id="FungiDB:YALI1_C20299g"/>
<proteinExistence type="predicted"/>